<protein>
    <submittedName>
        <fullName evidence="3">Uncharacterized protein</fullName>
    </submittedName>
</protein>
<proteinExistence type="predicted"/>
<dbReference type="EMBL" id="FOZL01000001">
    <property type="protein sequence ID" value="SFR97775.1"/>
    <property type="molecule type" value="Genomic_DNA"/>
</dbReference>
<dbReference type="RefSeq" id="WP_089835738.1">
    <property type="nucleotide sequence ID" value="NZ_FOZL01000001.1"/>
</dbReference>
<feature type="chain" id="PRO_5011527663" evidence="2">
    <location>
        <begin position="22"/>
        <end position="59"/>
    </location>
</feature>
<gene>
    <name evidence="3" type="ORF">SAMN05421771_0173</name>
</gene>
<reference evidence="3 4" key="1">
    <citation type="submission" date="2016-10" db="EMBL/GenBank/DDBJ databases">
        <authorList>
            <person name="de Groot N.N."/>
        </authorList>
    </citation>
    <scope>NUCLEOTIDE SEQUENCE [LARGE SCALE GENOMIC DNA]</scope>
    <source>
        <strain evidence="3 4">DSM 21001</strain>
    </source>
</reference>
<feature type="compositionally biased region" description="Basic residues" evidence="1">
    <location>
        <begin position="49"/>
        <end position="59"/>
    </location>
</feature>
<organism evidence="3 4">
    <name type="scientific">Granulicella pectinivorans</name>
    <dbReference type="NCBI Taxonomy" id="474950"/>
    <lineage>
        <taxon>Bacteria</taxon>
        <taxon>Pseudomonadati</taxon>
        <taxon>Acidobacteriota</taxon>
        <taxon>Terriglobia</taxon>
        <taxon>Terriglobales</taxon>
        <taxon>Acidobacteriaceae</taxon>
        <taxon>Granulicella</taxon>
    </lineage>
</organism>
<sequence>MKSLKTHLALALGTIILLAPAALIAQSNPHAGGSGTHMRPVLFHDRSPRPHVHTVAPHH</sequence>
<name>A0A1I6L2U4_9BACT</name>
<dbReference type="AlphaFoldDB" id="A0A1I6L2U4"/>
<evidence type="ECO:0000313" key="4">
    <source>
        <dbReference type="Proteomes" id="UP000199024"/>
    </source>
</evidence>
<evidence type="ECO:0000256" key="1">
    <source>
        <dbReference type="SAM" id="MobiDB-lite"/>
    </source>
</evidence>
<dbReference type="Proteomes" id="UP000199024">
    <property type="component" value="Unassembled WGS sequence"/>
</dbReference>
<evidence type="ECO:0000256" key="2">
    <source>
        <dbReference type="SAM" id="SignalP"/>
    </source>
</evidence>
<evidence type="ECO:0000313" key="3">
    <source>
        <dbReference type="EMBL" id="SFR97775.1"/>
    </source>
</evidence>
<feature type="region of interest" description="Disordered" evidence="1">
    <location>
        <begin position="30"/>
        <end position="59"/>
    </location>
</feature>
<feature type="signal peptide" evidence="2">
    <location>
        <begin position="1"/>
        <end position="21"/>
    </location>
</feature>
<keyword evidence="4" id="KW-1185">Reference proteome</keyword>
<keyword evidence="2" id="KW-0732">Signal</keyword>
<accession>A0A1I6L2U4</accession>